<dbReference type="Gene3D" id="2.30.40.10">
    <property type="entry name" value="Urease, subunit C, domain 1"/>
    <property type="match status" value="1"/>
</dbReference>
<accession>A0A544CHH9</accession>
<feature type="non-terminal residue" evidence="1">
    <location>
        <position position="54"/>
    </location>
</feature>
<name>A0A544CHH9_VIBCL</name>
<dbReference type="Proteomes" id="UP000319979">
    <property type="component" value="Unassembled WGS sequence"/>
</dbReference>
<dbReference type="SUPFAM" id="SSF51338">
    <property type="entry name" value="Composite domain of metallo-dependent hydrolases"/>
    <property type="match status" value="1"/>
</dbReference>
<dbReference type="AlphaFoldDB" id="A0A544CHH9"/>
<dbReference type="GO" id="GO:0016810">
    <property type="term" value="F:hydrolase activity, acting on carbon-nitrogen (but not peptide) bonds"/>
    <property type="evidence" value="ECO:0007669"/>
    <property type="project" value="InterPro"/>
</dbReference>
<dbReference type="InterPro" id="IPR011059">
    <property type="entry name" value="Metal-dep_hydrolase_composite"/>
</dbReference>
<sequence length="54" mass="6013">MNCVLTEARLVTMQPGVQGYQITEPQTLIIEQGRIQHIGQHIDLPSDAHPISYA</sequence>
<dbReference type="EMBL" id="VIOS01000004">
    <property type="protein sequence ID" value="TQP18079.1"/>
    <property type="molecule type" value="Genomic_DNA"/>
</dbReference>
<proteinExistence type="predicted"/>
<protein>
    <submittedName>
        <fullName evidence="1">Imidazolonepropionase</fullName>
    </submittedName>
</protein>
<reference evidence="1 2" key="1">
    <citation type="submission" date="2019-07" db="EMBL/GenBank/DDBJ databases">
        <title>Phenotypic and genotypic antimicrobial resistance traits of Vibrio cholerae non-O1/non-O139 isolated from a large Austrian lake frequently associated with cases of infection.</title>
        <authorList>
            <person name="Lepuschitz S."/>
            <person name="Baron S."/>
            <person name="Larvor E."/>
            <person name="Granier S."/>
            <person name="Pretzer C."/>
            <person name="Mach R.L."/>
            <person name="Farnleitner A.H."/>
            <person name="Ruppitsch W."/>
            <person name="Pleininger S."/>
            <person name="Indra A."/>
            <person name="Kirschner A.K.T."/>
        </authorList>
    </citation>
    <scope>NUCLEOTIDE SEQUENCE [LARGE SCALE GENOMIC DNA]</scope>
    <source>
        <strain evidence="1 2">A12JL36W90</strain>
    </source>
</reference>
<gene>
    <name evidence="1" type="ORF">FLM02_01305</name>
</gene>
<evidence type="ECO:0000313" key="2">
    <source>
        <dbReference type="Proteomes" id="UP000319979"/>
    </source>
</evidence>
<comment type="caution">
    <text evidence="1">The sequence shown here is derived from an EMBL/GenBank/DDBJ whole genome shotgun (WGS) entry which is preliminary data.</text>
</comment>
<evidence type="ECO:0000313" key="1">
    <source>
        <dbReference type="EMBL" id="TQP18079.1"/>
    </source>
</evidence>
<organism evidence="1 2">
    <name type="scientific">Vibrio cholerae</name>
    <dbReference type="NCBI Taxonomy" id="666"/>
    <lineage>
        <taxon>Bacteria</taxon>
        <taxon>Pseudomonadati</taxon>
        <taxon>Pseudomonadota</taxon>
        <taxon>Gammaproteobacteria</taxon>
        <taxon>Vibrionales</taxon>
        <taxon>Vibrionaceae</taxon>
        <taxon>Vibrio</taxon>
    </lineage>
</organism>